<dbReference type="Proteomes" id="UP000537825">
    <property type="component" value="Unassembled WGS sequence"/>
</dbReference>
<evidence type="ECO:0008006" key="3">
    <source>
        <dbReference type="Google" id="ProtNLM"/>
    </source>
</evidence>
<organism evidence="1 2">
    <name type="scientific">Corallococcus exiguus</name>
    <dbReference type="NCBI Taxonomy" id="83462"/>
    <lineage>
        <taxon>Bacteria</taxon>
        <taxon>Pseudomonadati</taxon>
        <taxon>Myxococcota</taxon>
        <taxon>Myxococcia</taxon>
        <taxon>Myxococcales</taxon>
        <taxon>Cystobacterineae</taxon>
        <taxon>Myxococcaceae</taxon>
        <taxon>Corallococcus</taxon>
    </lineage>
</organism>
<keyword evidence="2" id="KW-1185">Reference proteome</keyword>
<protein>
    <recommendedName>
        <fullName evidence="3">Lipoprotein</fullName>
    </recommendedName>
</protein>
<gene>
    <name evidence="1" type="ORF">GTZ93_13885</name>
</gene>
<sequence length="241" mass="27174">MKWLSGGLLCVFAACTAAHRPELPADPYAIEADPRFVKTDRLGTRTCFTATGSRWPDLLPRGALALNLGSFLEMDRRSQDSQDSSQCRCSLILLLLNEASMLPLAPDSEVYRFTWIPSFHANRIIRVERRGNVYSLHVKVEGNDEGALATDRRILLTPTQWQALQQRLEQARFWSQVHFSSPLPYAYSDGATWLFEGGRSGRYRALDIHSPNRDGLAGPFYELGAFLLELSGIPMTEYTLY</sequence>
<dbReference type="AlphaFoldDB" id="A0A7X5BT64"/>
<reference evidence="1 2" key="1">
    <citation type="submission" date="2020-01" db="EMBL/GenBank/DDBJ databases">
        <title>The draft genome sequence of Corallococcus exiguus DSM 14696.</title>
        <authorList>
            <person name="Zhang X."/>
            <person name="Zhu H."/>
        </authorList>
    </citation>
    <scope>NUCLEOTIDE SEQUENCE [LARGE SCALE GENOMIC DNA]</scope>
    <source>
        <strain evidence="1 2">DSM 14696</strain>
    </source>
</reference>
<comment type="caution">
    <text evidence="1">The sequence shown here is derived from an EMBL/GenBank/DDBJ whole genome shotgun (WGS) entry which is preliminary data.</text>
</comment>
<dbReference type="EMBL" id="JAAAPK010000003">
    <property type="protein sequence ID" value="NBC40918.1"/>
    <property type="molecule type" value="Genomic_DNA"/>
</dbReference>
<accession>A0A7X5BT64</accession>
<dbReference type="RefSeq" id="WP_139916646.1">
    <property type="nucleotide sequence ID" value="NZ_CBCSLE010000002.1"/>
</dbReference>
<name>A0A7X5BT64_9BACT</name>
<dbReference type="PROSITE" id="PS51257">
    <property type="entry name" value="PROKAR_LIPOPROTEIN"/>
    <property type="match status" value="1"/>
</dbReference>
<evidence type="ECO:0000313" key="1">
    <source>
        <dbReference type="EMBL" id="NBC40918.1"/>
    </source>
</evidence>
<proteinExistence type="predicted"/>
<evidence type="ECO:0000313" key="2">
    <source>
        <dbReference type="Proteomes" id="UP000537825"/>
    </source>
</evidence>